<dbReference type="InterPro" id="IPR039426">
    <property type="entry name" value="TonB-dep_rcpt-like"/>
</dbReference>
<evidence type="ECO:0000259" key="15">
    <source>
        <dbReference type="Pfam" id="PF07715"/>
    </source>
</evidence>
<dbReference type="EMBL" id="MSCH01000003">
    <property type="protein sequence ID" value="PQJ55185.1"/>
    <property type="molecule type" value="Genomic_DNA"/>
</dbReference>
<comment type="caution">
    <text evidence="16">The sequence shown here is derived from an EMBL/GenBank/DDBJ whole genome shotgun (WGS) entry which is preliminary data.</text>
</comment>
<organism evidence="16 17">
    <name type="scientific">Psychrosphaera saromensis</name>
    <dbReference type="NCBI Taxonomy" id="716813"/>
    <lineage>
        <taxon>Bacteria</taxon>
        <taxon>Pseudomonadati</taxon>
        <taxon>Pseudomonadota</taxon>
        <taxon>Gammaproteobacteria</taxon>
        <taxon>Alteromonadales</taxon>
        <taxon>Pseudoalteromonadaceae</taxon>
        <taxon>Psychrosphaera</taxon>
    </lineage>
</organism>
<dbReference type="InterPro" id="IPR012910">
    <property type="entry name" value="Plug_dom"/>
</dbReference>
<evidence type="ECO:0000256" key="1">
    <source>
        <dbReference type="ARBA" id="ARBA00004571"/>
    </source>
</evidence>
<feature type="domain" description="TonB-dependent receptor-like beta-barrel" evidence="14">
    <location>
        <begin position="225"/>
        <end position="730"/>
    </location>
</feature>
<dbReference type="InterPro" id="IPR036942">
    <property type="entry name" value="Beta-barrel_TonB_sf"/>
</dbReference>
<evidence type="ECO:0000256" key="9">
    <source>
        <dbReference type="ARBA" id="ARBA00023136"/>
    </source>
</evidence>
<keyword evidence="10 11" id="KW-0998">Cell outer membrane</keyword>
<keyword evidence="17" id="KW-1185">Reference proteome</keyword>
<dbReference type="Gene3D" id="2.40.170.20">
    <property type="entry name" value="TonB-dependent receptor, beta-barrel domain"/>
    <property type="match status" value="1"/>
</dbReference>
<evidence type="ECO:0000259" key="14">
    <source>
        <dbReference type="Pfam" id="PF00593"/>
    </source>
</evidence>
<evidence type="ECO:0000256" key="5">
    <source>
        <dbReference type="ARBA" id="ARBA00022692"/>
    </source>
</evidence>
<keyword evidence="8 12" id="KW-0798">TonB box</keyword>
<dbReference type="Gene3D" id="2.170.130.10">
    <property type="entry name" value="TonB-dependent receptor, plug domain"/>
    <property type="match status" value="1"/>
</dbReference>
<evidence type="ECO:0000256" key="8">
    <source>
        <dbReference type="ARBA" id="ARBA00023077"/>
    </source>
</evidence>
<dbReference type="Pfam" id="PF07715">
    <property type="entry name" value="Plug"/>
    <property type="match status" value="1"/>
</dbReference>
<gene>
    <name evidence="16" type="ORF">BTO11_06905</name>
</gene>
<name>A0A2S7UZQ3_9GAMM</name>
<dbReference type="Proteomes" id="UP000239007">
    <property type="component" value="Unassembled WGS sequence"/>
</dbReference>
<keyword evidence="3 11" id="KW-1134">Transmembrane beta strand</keyword>
<evidence type="ECO:0000256" key="6">
    <source>
        <dbReference type="ARBA" id="ARBA00023004"/>
    </source>
</evidence>
<keyword evidence="9 11" id="KW-0472">Membrane</keyword>
<sequence>MAAVSAIEDIAQESKNENSAPQKIEAIVVRGQKIDRSIQETPTSVAVITAKDIEKQNIQNVSDVFSGMANVTGTLSDGFTIRGIDAFNVSGGGGSYLATMYFDGAPLPWRVVNNGAVPVWDLSQVEVFRGPQSTLQGRNALAGAVHIRSQDPTYEWSGKGKVTIGNLGQKEYAFAGGGSIIDDMLAFRVSVEDKELEGDIDNVTRNEMSNYEESNTVRGKLLYQPTDNVTALLSLSNTTSTIGVQWAAYEYGSDIFDRKNYFNSPTFRDSDTDIATLEVSWDITDQLSLVSVITTNKSESGYNWDGDSTSEQLSPDTQNTRTDKTNSQELRLAYDGDNLQAVVGFYASDLDVVDNSLGGTYIDVENALGYDFQTAVTGLLMTNGLDAATASYLAGQVTPLYPDIDPILLDFTSDFTQSVSTKALFTDVTYSINDSFDLLAGLRFENEEQANDKESIYSILNTMPDPSSFDAQTGAILTGINGYLNGLADSSSGTEPLSSTDFDAFLPKLGVSYHINQDITTSFTYQKGYRSGGVGTNTAQNYLYTYDAEYTDNYELSYRSVWMAGQFVFNANAFVIQWKDQQVLNQLSTRQFDVETQNAGESEVKGVDTEIVYYPNQQLRVTAGLGYSKSEFIDYTYVLATTGEDVDLSGRSFADAPTITANISVDYDFDSGVYANVNANYQDSSKAYFDPVSIVGEDGGDPENDARMLVNAQVGYDFGNYQVRFDIRNLLDEEYISVYSDAAIENGQNGQHIIGRSRQVSLSVQAAF</sequence>
<keyword evidence="7" id="KW-0406">Ion transport</keyword>
<feature type="domain" description="TonB-dependent receptor plug" evidence="15">
    <location>
        <begin position="38"/>
        <end position="144"/>
    </location>
</feature>
<dbReference type="InterPro" id="IPR000531">
    <property type="entry name" value="Beta-barrel_TonB"/>
</dbReference>
<dbReference type="PANTHER" id="PTHR32552">
    <property type="entry name" value="FERRICHROME IRON RECEPTOR-RELATED"/>
    <property type="match status" value="1"/>
</dbReference>
<evidence type="ECO:0000313" key="16">
    <source>
        <dbReference type="EMBL" id="PQJ55185.1"/>
    </source>
</evidence>
<feature type="compositionally biased region" description="Polar residues" evidence="13">
    <location>
        <begin position="300"/>
        <end position="320"/>
    </location>
</feature>
<evidence type="ECO:0008006" key="18">
    <source>
        <dbReference type="Google" id="ProtNLM"/>
    </source>
</evidence>
<keyword evidence="5 11" id="KW-0812">Transmembrane</keyword>
<evidence type="ECO:0000256" key="3">
    <source>
        <dbReference type="ARBA" id="ARBA00022452"/>
    </source>
</evidence>
<dbReference type="Pfam" id="PF00593">
    <property type="entry name" value="TonB_dep_Rec_b-barrel"/>
    <property type="match status" value="1"/>
</dbReference>
<evidence type="ECO:0000256" key="10">
    <source>
        <dbReference type="ARBA" id="ARBA00023237"/>
    </source>
</evidence>
<feature type="region of interest" description="Disordered" evidence="13">
    <location>
        <begin position="300"/>
        <end position="325"/>
    </location>
</feature>
<evidence type="ECO:0000256" key="2">
    <source>
        <dbReference type="ARBA" id="ARBA00022448"/>
    </source>
</evidence>
<evidence type="ECO:0000313" key="17">
    <source>
        <dbReference type="Proteomes" id="UP000239007"/>
    </source>
</evidence>
<dbReference type="AlphaFoldDB" id="A0A2S7UZQ3"/>
<dbReference type="InterPro" id="IPR037066">
    <property type="entry name" value="Plug_dom_sf"/>
</dbReference>
<dbReference type="PANTHER" id="PTHR32552:SF81">
    <property type="entry name" value="TONB-DEPENDENT OUTER MEMBRANE RECEPTOR"/>
    <property type="match status" value="1"/>
</dbReference>
<dbReference type="SUPFAM" id="SSF56935">
    <property type="entry name" value="Porins"/>
    <property type="match status" value="1"/>
</dbReference>
<keyword evidence="2 11" id="KW-0813">Transport</keyword>
<evidence type="ECO:0000256" key="11">
    <source>
        <dbReference type="PROSITE-ProRule" id="PRU01360"/>
    </source>
</evidence>
<dbReference type="GO" id="GO:0009279">
    <property type="term" value="C:cell outer membrane"/>
    <property type="evidence" value="ECO:0007669"/>
    <property type="project" value="UniProtKB-SubCell"/>
</dbReference>
<evidence type="ECO:0000256" key="12">
    <source>
        <dbReference type="RuleBase" id="RU003357"/>
    </source>
</evidence>
<evidence type="ECO:0000256" key="13">
    <source>
        <dbReference type="SAM" id="MobiDB-lite"/>
    </source>
</evidence>
<reference evidence="16 17" key="1">
    <citation type="submission" date="2016-12" db="EMBL/GenBank/DDBJ databases">
        <title>Diversity of luminous bacteria.</title>
        <authorList>
            <person name="Yoshizawa S."/>
            <person name="Kogure K."/>
        </authorList>
    </citation>
    <scope>NUCLEOTIDE SEQUENCE [LARGE SCALE GENOMIC DNA]</scope>
    <source>
        <strain evidence="16 17">SA4-48</strain>
    </source>
</reference>
<keyword evidence="4" id="KW-0410">Iron transport</keyword>
<comment type="similarity">
    <text evidence="11 12">Belongs to the TonB-dependent receptor family.</text>
</comment>
<evidence type="ECO:0000256" key="7">
    <source>
        <dbReference type="ARBA" id="ARBA00023065"/>
    </source>
</evidence>
<evidence type="ECO:0000256" key="4">
    <source>
        <dbReference type="ARBA" id="ARBA00022496"/>
    </source>
</evidence>
<dbReference type="PROSITE" id="PS52016">
    <property type="entry name" value="TONB_DEPENDENT_REC_3"/>
    <property type="match status" value="1"/>
</dbReference>
<proteinExistence type="inferred from homology"/>
<dbReference type="GO" id="GO:0006826">
    <property type="term" value="P:iron ion transport"/>
    <property type="evidence" value="ECO:0007669"/>
    <property type="project" value="UniProtKB-KW"/>
</dbReference>
<keyword evidence="6" id="KW-0408">Iron</keyword>
<comment type="subcellular location">
    <subcellularLocation>
        <location evidence="1 11">Cell outer membrane</location>
        <topology evidence="1 11">Multi-pass membrane protein</topology>
    </subcellularLocation>
</comment>
<accession>A0A2S7UZQ3</accession>
<protein>
    <recommendedName>
        <fullName evidence="18">TonB-dependent receptor</fullName>
    </recommendedName>
</protein>